<dbReference type="PRINTS" id="PR00466">
    <property type="entry name" value="GP91PHOX"/>
</dbReference>
<comment type="subcellular location">
    <subcellularLocation>
        <location evidence="1">Membrane</location>
        <topology evidence="1">Multi-pass membrane protein</topology>
    </subcellularLocation>
</comment>
<reference evidence="9" key="1">
    <citation type="submission" date="2021-01" db="EMBL/GenBank/DDBJ databases">
        <authorList>
            <person name="Corre E."/>
            <person name="Pelletier E."/>
            <person name="Niang G."/>
            <person name="Scheremetjew M."/>
            <person name="Finn R."/>
            <person name="Kale V."/>
            <person name="Holt S."/>
            <person name="Cochrane G."/>
            <person name="Meng A."/>
            <person name="Brown T."/>
            <person name="Cohen L."/>
        </authorList>
    </citation>
    <scope>NUCLEOTIDE SEQUENCE</scope>
    <source>
        <strain evidence="9">NY070348D</strain>
    </source>
</reference>
<organism evidence="9">
    <name type="scientific">Mucochytrium quahogii</name>
    <dbReference type="NCBI Taxonomy" id="96639"/>
    <lineage>
        <taxon>Eukaryota</taxon>
        <taxon>Sar</taxon>
        <taxon>Stramenopiles</taxon>
        <taxon>Bigyra</taxon>
        <taxon>Labyrinthulomycetes</taxon>
        <taxon>Thraustochytrida</taxon>
        <taxon>Thraustochytriidae</taxon>
        <taxon>Mucochytrium</taxon>
    </lineage>
</organism>
<evidence type="ECO:0000256" key="1">
    <source>
        <dbReference type="ARBA" id="ARBA00004141"/>
    </source>
</evidence>
<feature type="transmembrane region" description="Helical" evidence="7">
    <location>
        <begin position="258"/>
        <end position="278"/>
    </location>
</feature>
<feature type="transmembrane region" description="Helical" evidence="7">
    <location>
        <begin position="158"/>
        <end position="182"/>
    </location>
</feature>
<dbReference type="InterPro" id="IPR017927">
    <property type="entry name" value="FAD-bd_FR_type"/>
</dbReference>
<evidence type="ECO:0000256" key="4">
    <source>
        <dbReference type="ARBA" id="ARBA00023002"/>
    </source>
</evidence>
<dbReference type="GO" id="GO:0016175">
    <property type="term" value="F:superoxide-generating NAD(P)H oxidase activity"/>
    <property type="evidence" value="ECO:0007669"/>
    <property type="project" value="TreeGrafter"/>
</dbReference>
<dbReference type="PANTHER" id="PTHR11972:SF69">
    <property type="entry name" value="FERRIC REDUCTION OXIDASE 6-RELATED"/>
    <property type="match status" value="1"/>
</dbReference>
<name>A0A7S2SMN9_9STRA</name>
<keyword evidence="3 7" id="KW-1133">Transmembrane helix</keyword>
<evidence type="ECO:0000313" key="9">
    <source>
        <dbReference type="EMBL" id="CAD9704470.1"/>
    </source>
</evidence>
<feature type="region of interest" description="Disordered" evidence="6">
    <location>
        <begin position="1"/>
        <end position="53"/>
    </location>
</feature>
<evidence type="ECO:0000256" key="5">
    <source>
        <dbReference type="ARBA" id="ARBA00023136"/>
    </source>
</evidence>
<accession>A0A7S2SMN9</accession>
<proteinExistence type="predicted"/>
<dbReference type="InterPro" id="IPR039261">
    <property type="entry name" value="FNR_nucleotide-bd"/>
</dbReference>
<feature type="transmembrane region" description="Helical" evidence="7">
    <location>
        <begin position="194"/>
        <end position="215"/>
    </location>
</feature>
<evidence type="ECO:0000256" key="3">
    <source>
        <dbReference type="ARBA" id="ARBA00022989"/>
    </source>
</evidence>
<dbReference type="InterPro" id="IPR000778">
    <property type="entry name" value="Cyt_b245_heavy_chain"/>
</dbReference>
<dbReference type="InterPro" id="IPR013130">
    <property type="entry name" value="Fe3_Rdtase_TM_dom"/>
</dbReference>
<dbReference type="Pfam" id="PF01794">
    <property type="entry name" value="Ferric_reduct"/>
    <property type="match status" value="1"/>
</dbReference>
<dbReference type="EMBL" id="HBHK01025035">
    <property type="protein sequence ID" value="CAD9704470.1"/>
    <property type="molecule type" value="Transcribed_RNA"/>
</dbReference>
<dbReference type="SFLD" id="SFLDS00052">
    <property type="entry name" value="Ferric_Reductase_Domain"/>
    <property type="match status" value="1"/>
</dbReference>
<evidence type="ECO:0000256" key="7">
    <source>
        <dbReference type="SAM" id="Phobius"/>
    </source>
</evidence>
<evidence type="ECO:0000259" key="8">
    <source>
        <dbReference type="PROSITE" id="PS51384"/>
    </source>
</evidence>
<protein>
    <recommendedName>
        <fullName evidence="8">FAD-binding FR-type domain-containing protein</fullName>
    </recommendedName>
</protein>
<feature type="transmembrane region" description="Helical" evidence="7">
    <location>
        <begin position="227"/>
        <end position="246"/>
    </location>
</feature>
<dbReference type="InterPro" id="IPR013121">
    <property type="entry name" value="Fe_red_NAD-bd_6"/>
</dbReference>
<keyword evidence="4" id="KW-0560">Oxidoreductase</keyword>
<keyword evidence="5 7" id="KW-0472">Membrane</keyword>
<keyword evidence="2 7" id="KW-0812">Transmembrane</keyword>
<dbReference type="Gene3D" id="3.40.50.80">
    <property type="entry name" value="Nucleotide-binding domain of ferredoxin-NADP reductase (FNR) module"/>
    <property type="match status" value="1"/>
</dbReference>
<feature type="transmembrane region" description="Helical" evidence="7">
    <location>
        <begin position="105"/>
        <end position="129"/>
    </location>
</feature>
<dbReference type="SUPFAM" id="SSF52343">
    <property type="entry name" value="Ferredoxin reductase-like, C-terminal NADP-linked domain"/>
    <property type="match status" value="1"/>
</dbReference>
<dbReference type="Pfam" id="PF08030">
    <property type="entry name" value="NAD_binding_6"/>
    <property type="match status" value="1"/>
</dbReference>
<dbReference type="GO" id="GO:0005886">
    <property type="term" value="C:plasma membrane"/>
    <property type="evidence" value="ECO:0007669"/>
    <property type="project" value="TreeGrafter"/>
</dbReference>
<evidence type="ECO:0000256" key="2">
    <source>
        <dbReference type="ARBA" id="ARBA00022692"/>
    </source>
</evidence>
<gene>
    <name evidence="9" type="ORF">QSP1433_LOCUS15767</name>
</gene>
<sequence length="619" mass="70701">MPMRPRTSSRNRSRGESRNSSSSTSDGMTEVELTDAGPSTNRRRLTDPEQFADQKASSKKKSICYLLFMVPYLWVRGLLARRPLLGRSSGLCCPFSFVTLKISDIIVILCLCGFALSVLIEHAIPYLSYEGCFEMKRKEEECRDPTYRFKKFGQHFGIVAHWMMAFMFFPITRNSILYYVFGLSFDKAVKWHRWIGRGLLFVSIAHGVAFLPNWAQKEAIMEKLTGKFKITAGVLATVVLLFINIFSMDGVRRTSYRLFWIMHVTLVPGLVIFVLLHYEPEELLSKMWLPFTLFVVDKLYRYFYVSRSPWRIKSARLIGNNITKLQFVRNYASAHENRAIKAVTNATCGWVYLNIPSIAKTQTHPFSICNINVTADGSREEFDDGHVAKISVYVKSSDVTQFRRGGGTWTEQLLERAKTSSLEGDTVYVDGPYGNIDLPFNLHSYDGLVLSAGGIGITPLLPVLQQLASDVTCPQTSFIWCVRDPQLVYEFAPALNWCSKNQNIHISLFYTSKLATEEHDFRSTLKNEIKVFTGIRPEYRSYLVDTLLYINDSKEDVGDYDVREGEVVVKRSSSANQPQIAGLVCGPQAMIQKFFRVLARAQHHRGDFRLHLHQETFHF</sequence>
<dbReference type="SFLD" id="SFLDG01168">
    <property type="entry name" value="Ferric_reductase_subgroup_(FRE"/>
    <property type="match status" value="1"/>
</dbReference>
<dbReference type="CDD" id="cd06186">
    <property type="entry name" value="NOX_Duox_like_FAD_NADP"/>
    <property type="match status" value="1"/>
</dbReference>
<dbReference type="AlphaFoldDB" id="A0A7S2SMN9"/>
<dbReference type="PANTHER" id="PTHR11972">
    <property type="entry name" value="NADPH OXIDASE"/>
    <property type="match status" value="1"/>
</dbReference>
<evidence type="ECO:0000256" key="6">
    <source>
        <dbReference type="SAM" id="MobiDB-lite"/>
    </source>
</evidence>
<dbReference type="PROSITE" id="PS51384">
    <property type="entry name" value="FAD_FR"/>
    <property type="match status" value="1"/>
</dbReference>
<feature type="domain" description="FAD-binding FR-type" evidence="8">
    <location>
        <begin position="305"/>
        <end position="439"/>
    </location>
</feature>
<dbReference type="InterPro" id="IPR050369">
    <property type="entry name" value="RBOH/FRE"/>
</dbReference>